<evidence type="ECO:0008006" key="4">
    <source>
        <dbReference type="Google" id="ProtNLM"/>
    </source>
</evidence>
<dbReference type="AlphaFoldDB" id="A0A7V8SJH2"/>
<dbReference type="Proteomes" id="UP000530186">
    <property type="component" value="Unassembled WGS sequence"/>
</dbReference>
<evidence type="ECO:0000313" key="3">
    <source>
        <dbReference type="Proteomes" id="UP000530186"/>
    </source>
</evidence>
<keyword evidence="3" id="KW-1185">Reference proteome</keyword>
<name>A0A7V8SJH2_9LACT</name>
<evidence type="ECO:0000256" key="1">
    <source>
        <dbReference type="SAM" id="Phobius"/>
    </source>
</evidence>
<protein>
    <recommendedName>
        <fullName evidence="4">Phage protein</fullName>
    </recommendedName>
</protein>
<reference evidence="2 3" key="1">
    <citation type="submission" date="2020-07" db="EMBL/GenBank/DDBJ databases">
        <authorList>
            <person name="Hilgarth M."/>
            <person name="Werum V."/>
            <person name="Vogel R.F."/>
        </authorList>
    </citation>
    <scope>NUCLEOTIDE SEQUENCE [LARGE SCALE GENOMIC DNA]</scope>
    <source>
        <strain evidence="2 3">DSM 28961</strain>
    </source>
</reference>
<keyword evidence="1" id="KW-0472">Membrane</keyword>
<keyword evidence="1" id="KW-0812">Transmembrane</keyword>
<organism evidence="2 3">
    <name type="scientific">Pseudolactococcus laudensis</name>
    <dbReference type="NCBI Taxonomy" id="1494461"/>
    <lineage>
        <taxon>Bacteria</taxon>
        <taxon>Bacillati</taxon>
        <taxon>Bacillota</taxon>
        <taxon>Bacilli</taxon>
        <taxon>Lactobacillales</taxon>
        <taxon>Streptococcaceae</taxon>
        <taxon>Pseudolactococcus</taxon>
    </lineage>
</organism>
<comment type="caution">
    <text evidence="2">The sequence shown here is derived from an EMBL/GenBank/DDBJ whole genome shotgun (WGS) entry which is preliminary data.</text>
</comment>
<dbReference type="EMBL" id="JACBNY010000002">
    <property type="protein sequence ID" value="MBA0015990.1"/>
    <property type="molecule type" value="Genomic_DNA"/>
</dbReference>
<keyword evidence="1" id="KW-1133">Transmembrane helix</keyword>
<sequence length="62" mass="7114">MKNYFKKFYQSFSMLAMIWVIVTAVTGRNITRLSALAVIIAALIIAVIPEEWFDKIINAIHK</sequence>
<evidence type="ECO:0000313" key="2">
    <source>
        <dbReference type="EMBL" id="MBA0015990.1"/>
    </source>
</evidence>
<dbReference type="RefSeq" id="WP_180746078.1">
    <property type="nucleotide sequence ID" value="NZ_CBCRWQ010000001.1"/>
</dbReference>
<dbReference type="GeneID" id="303194342"/>
<feature type="transmembrane region" description="Helical" evidence="1">
    <location>
        <begin position="12"/>
        <end position="30"/>
    </location>
</feature>
<proteinExistence type="predicted"/>
<accession>A0A7V8SJH2</accession>
<feature type="transmembrane region" description="Helical" evidence="1">
    <location>
        <begin position="36"/>
        <end position="53"/>
    </location>
</feature>
<gene>
    <name evidence="2" type="ORF">HZR21_02325</name>
</gene>